<dbReference type="EMBL" id="JAGTJJ010000003">
    <property type="protein sequence ID" value="MDC3981072.1"/>
    <property type="molecule type" value="Genomic_DNA"/>
</dbReference>
<dbReference type="InterPro" id="IPR010679">
    <property type="entry name" value="DUF1254"/>
</dbReference>
<dbReference type="SUPFAM" id="SSF160935">
    <property type="entry name" value="VPA0735-like"/>
    <property type="match status" value="1"/>
</dbReference>
<dbReference type="Pfam" id="PF06742">
    <property type="entry name" value="DUF1214"/>
    <property type="match status" value="1"/>
</dbReference>
<proteinExistence type="predicted"/>
<dbReference type="InterPro" id="IPR010621">
    <property type="entry name" value="DUF1214"/>
</dbReference>
<feature type="domain" description="DUF1254" evidence="2">
    <location>
        <begin position="52"/>
        <end position="183"/>
    </location>
</feature>
<protein>
    <submittedName>
        <fullName evidence="3">DUF1254 domain-containing protein</fullName>
    </submittedName>
</protein>
<evidence type="ECO:0000259" key="1">
    <source>
        <dbReference type="Pfam" id="PF06742"/>
    </source>
</evidence>
<keyword evidence="4" id="KW-1185">Reference proteome</keyword>
<gene>
    <name evidence="3" type="ORF">KEG57_11220</name>
</gene>
<evidence type="ECO:0000259" key="2">
    <source>
        <dbReference type="Pfam" id="PF06863"/>
    </source>
</evidence>
<dbReference type="AlphaFoldDB" id="A0A9X3WZ64"/>
<evidence type="ECO:0000313" key="3">
    <source>
        <dbReference type="EMBL" id="MDC3981072.1"/>
    </source>
</evidence>
<dbReference type="InterPro" id="IPR037050">
    <property type="entry name" value="DUF1254_sf"/>
</dbReference>
<dbReference type="Gene3D" id="2.60.120.600">
    <property type="entry name" value="Domain of unknown function DUF1214, C-terminal domain"/>
    <property type="match status" value="1"/>
</dbReference>
<organism evidence="3 4">
    <name type="scientific">Polyangium jinanense</name>
    <dbReference type="NCBI Taxonomy" id="2829994"/>
    <lineage>
        <taxon>Bacteria</taxon>
        <taxon>Pseudomonadati</taxon>
        <taxon>Myxococcota</taxon>
        <taxon>Polyangia</taxon>
        <taxon>Polyangiales</taxon>
        <taxon>Polyangiaceae</taxon>
        <taxon>Polyangium</taxon>
    </lineage>
</organism>
<dbReference type="PANTHER" id="PTHR36509:SF2">
    <property type="entry name" value="BLL3101 PROTEIN"/>
    <property type="match status" value="1"/>
</dbReference>
<dbReference type="Proteomes" id="UP001151081">
    <property type="component" value="Unassembled WGS sequence"/>
</dbReference>
<dbReference type="RefSeq" id="WP_272458447.1">
    <property type="nucleotide sequence ID" value="NZ_JAGTJJ010000003.1"/>
</dbReference>
<reference evidence="3 4" key="1">
    <citation type="submission" date="2021-04" db="EMBL/GenBank/DDBJ databases">
        <title>Genome analysis of Polyangium sp.</title>
        <authorList>
            <person name="Li Y."/>
            <person name="Wang J."/>
        </authorList>
    </citation>
    <scope>NUCLEOTIDE SEQUENCE [LARGE SCALE GENOMIC DNA]</scope>
    <source>
        <strain evidence="3 4">SDU14</strain>
    </source>
</reference>
<sequence length="452" mass="49885">MVTNADLNFETAYEIGCEGYSYLYPLVLMDVTRRQMTNVKEIDLAAWRAPANVFMNNPRFPGAADRTVVRPNFDTLYSSAWLDLVREPMVIKVPASGGRYYLLPMLDMWTDVFACPGPRTTGTAAQQLVIVGPGWKGTINPALNLQRIDASTPYVWIIGRTQCNGESDYASVHEFQNGLQIIPLSAYEAGQPPPPPEGSDGDDISLDEPMDIVEEMTPAAFFAYGADLMRRIPAHFNDYPILARLARAGFVAGQPFDLNAAPAAVQDAFKKAAPDALAQMKAKQVSITPMTDGWTYANELMGTYGTSYLRRAIIALIGLGANLPEDAIYPVGYEDSTSTALDSAMHYTLRFEADKLPPVNAFWSVTMYDEQGYQVPNAIDRFSLGTRNNLAKGPDGSVTLYVQRSMDEADPRRSNWLPAPQQGAFNLTMRLYWPKLPAVNADWHPPAISRAT</sequence>
<evidence type="ECO:0000313" key="4">
    <source>
        <dbReference type="Proteomes" id="UP001151081"/>
    </source>
</evidence>
<dbReference type="Gene3D" id="2.60.40.1610">
    <property type="entry name" value="Domain of unknown function DUF1254"/>
    <property type="match status" value="1"/>
</dbReference>
<dbReference type="PANTHER" id="PTHR36509">
    <property type="entry name" value="BLL3101 PROTEIN"/>
    <property type="match status" value="1"/>
</dbReference>
<dbReference type="Pfam" id="PF06863">
    <property type="entry name" value="DUF1254"/>
    <property type="match status" value="1"/>
</dbReference>
<feature type="domain" description="DUF1214" evidence="1">
    <location>
        <begin position="327"/>
        <end position="435"/>
    </location>
</feature>
<name>A0A9X3WZ64_9BACT</name>
<accession>A0A9X3WZ64</accession>
<dbReference type="InterPro" id="IPR037049">
    <property type="entry name" value="DUF1214_C_sf"/>
</dbReference>
<comment type="caution">
    <text evidence="3">The sequence shown here is derived from an EMBL/GenBank/DDBJ whole genome shotgun (WGS) entry which is preliminary data.</text>
</comment>